<comment type="similarity">
    <text evidence="10">Belongs to the glycosyltransferase 14 family.</text>
</comment>
<keyword evidence="6" id="KW-0735">Signal-anchor</keyword>
<dbReference type="PANTHER" id="PTHR19297">
    <property type="entry name" value="GLYCOSYLTRANSFERASE 14 FAMILY MEMBER"/>
    <property type="match status" value="1"/>
</dbReference>
<protein>
    <submittedName>
        <fullName evidence="11">Beta-1-3-galactosyl-O-glycosyl-glyco beta-1-6-N-acetylglucosaminyltransferase 3-like</fullName>
    </submittedName>
</protein>
<gene>
    <name evidence="11" type="ORF">BpHYR1_011766</name>
</gene>
<dbReference type="GO" id="GO:0016020">
    <property type="term" value="C:membrane"/>
    <property type="evidence" value="ECO:0007669"/>
    <property type="project" value="UniProtKB-SubCell"/>
</dbReference>
<evidence type="ECO:0000256" key="3">
    <source>
        <dbReference type="ARBA" id="ARBA00022676"/>
    </source>
</evidence>
<proteinExistence type="inferred from homology"/>
<evidence type="ECO:0000256" key="10">
    <source>
        <dbReference type="ARBA" id="ARBA00038150"/>
    </source>
</evidence>
<keyword evidence="7" id="KW-1133">Transmembrane helix</keyword>
<sequence length="449" mass="53445">MSSIVVKKKVVAKTFVIFFLIWIIVKLLSNDDSINYDQVYTVLTSAVSRPGYDINCDAIFEMNPNEIQKSKELLKKLRDSNGNIKLLNDRNFIFDQKFCSLFRKIRQYDRFELKENSSFPIAYSIVAHKDTEQLERLLRLIYHPQNIYCIHIDSKSSSVFKESIKSIADCFDNVFITSRLENVFYASFDRLQADLNCLNDMFNLKKLINNHQNFINKKYVAWKYFMNLASTEFPLRTNKEIKKILRVYNGSNEIEIIKKFSMARIMKKWVAKDNKLHPTNEKKGDPPHNFKIVKGYAYIVISRKFAQYALYDQKTKDLVEWSKDTWSPDEWFWSTLQFNTQHFTESGFKDIANKERIETLARFAGWGGEYKCKGKWRHGVCVFSIEDLPEMVSRHHFVVNKFLLDFDPISYQCMEKWYLQRERIDLPMNMFFYCNFLRDHLDNLNCHNM</sequence>
<keyword evidence="5" id="KW-0812">Transmembrane</keyword>
<dbReference type="Pfam" id="PF02485">
    <property type="entry name" value="Branch"/>
    <property type="match status" value="1"/>
</dbReference>
<reference evidence="11 12" key="1">
    <citation type="journal article" date="2018" name="Sci. Rep.">
        <title>Genomic signatures of local adaptation to the degree of environmental predictability in rotifers.</title>
        <authorList>
            <person name="Franch-Gras L."/>
            <person name="Hahn C."/>
            <person name="Garcia-Roger E.M."/>
            <person name="Carmona M.J."/>
            <person name="Serra M."/>
            <person name="Gomez A."/>
        </authorList>
    </citation>
    <scope>NUCLEOTIDE SEQUENCE [LARGE SCALE GENOMIC DNA]</scope>
    <source>
        <strain evidence="11">HYR1</strain>
    </source>
</reference>
<dbReference type="STRING" id="10195.A0A3M7Q5S6"/>
<keyword evidence="3 11" id="KW-0328">Glycosyltransferase</keyword>
<evidence type="ECO:0000256" key="6">
    <source>
        <dbReference type="ARBA" id="ARBA00022968"/>
    </source>
</evidence>
<keyword evidence="8" id="KW-0472">Membrane</keyword>
<dbReference type="AlphaFoldDB" id="A0A3M7Q5S6"/>
<dbReference type="OrthoDB" id="2019572at2759"/>
<evidence type="ECO:0000256" key="9">
    <source>
        <dbReference type="ARBA" id="ARBA00023180"/>
    </source>
</evidence>
<comment type="pathway">
    <text evidence="2">Protein modification; protein glycosylation.</text>
</comment>
<dbReference type="PANTHER" id="PTHR19297:SF181">
    <property type="entry name" value="PROTEIN XYLOSYLTRANSFERASE"/>
    <property type="match status" value="1"/>
</dbReference>
<comment type="subcellular location">
    <subcellularLocation>
        <location evidence="1">Membrane</location>
        <topology evidence="1">Single-pass type II membrane protein</topology>
    </subcellularLocation>
</comment>
<evidence type="ECO:0000256" key="8">
    <source>
        <dbReference type="ARBA" id="ARBA00023136"/>
    </source>
</evidence>
<name>A0A3M7Q5S6_BRAPC</name>
<keyword evidence="9" id="KW-0325">Glycoprotein</keyword>
<evidence type="ECO:0000256" key="5">
    <source>
        <dbReference type="ARBA" id="ARBA00022692"/>
    </source>
</evidence>
<evidence type="ECO:0000256" key="1">
    <source>
        <dbReference type="ARBA" id="ARBA00004606"/>
    </source>
</evidence>
<dbReference type="Proteomes" id="UP000276133">
    <property type="component" value="Unassembled WGS sequence"/>
</dbReference>
<evidence type="ECO:0000313" key="11">
    <source>
        <dbReference type="EMBL" id="RNA06285.1"/>
    </source>
</evidence>
<comment type="caution">
    <text evidence="11">The sequence shown here is derived from an EMBL/GenBank/DDBJ whole genome shotgun (WGS) entry which is preliminary data.</text>
</comment>
<dbReference type="InterPro" id="IPR003406">
    <property type="entry name" value="Glyco_trans_14"/>
</dbReference>
<dbReference type="EMBL" id="REGN01007440">
    <property type="protein sequence ID" value="RNA06285.1"/>
    <property type="molecule type" value="Genomic_DNA"/>
</dbReference>
<evidence type="ECO:0000313" key="12">
    <source>
        <dbReference type="Proteomes" id="UP000276133"/>
    </source>
</evidence>
<evidence type="ECO:0000256" key="7">
    <source>
        <dbReference type="ARBA" id="ARBA00022989"/>
    </source>
</evidence>
<organism evidence="11 12">
    <name type="scientific">Brachionus plicatilis</name>
    <name type="common">Marine rotifer</name>
    <name type="synonym">Brachionus muelleri</name>
    <dbReference type="NCBI Taxonomy" id="10195"/>
    <lineage>
        <taxon>Eukaryota</taxon>
        <taxon>Metazoa</taxon>
        <taxon>Spiralia</taxon>
        <taxon>Gnathifera</taxon>
        <taxon>Rotifera</taxon>
        <taxon>Eurotatoria</taxon>
        <taxon>Monogononta</taxon>
        <taxon>Pseudotrocha</taxon>
        <taxon>Ploima</taxon>
        <taxon>Brachionidae</taxon>
        <taxon>Brachionus</taxon>
    </lineage>
</organism>
<keyword evidence="4 11" id="KW-0808">Transferase</keyword>
<keyword evidence="12" id="KW-1185">Reference proteome</keyword>
<evidence type="ECO:0000256" key="2">
    <source>
        <dbReference type="ARBA" id="ARBA00004922"/>
    </source>
</evidence>
<evidence type="ECO:0000256" key="4">
    <source>
        <dbReference type="ARBA" id="ARBA00022679"/>
    </source>
</evidence>
<accession>A0A3M7Q5S6</accession>
<dbReference type="GO" id="GO:0008375">
    <property type="term" value="F:acetylglucosaminyltransferase activity"/>
    <property type="evidence" value="ECO:0007669"/>
    <property type="project" value="TreeGrafter"/>
</dbReference>